<sequence length="280" mass="28801">MFIAFGAALQERVVVSTPAAAGQIRFLLRLATRPRWILGAVCAGGGVALHVVALSNGPVSLIQPVGTLGLLFAIVSKAILDHRRVRPTELVGSAAVIAGLAGLLLVLPHDASVPRLPLDTALALSLGTLAGLGVALGVAALRRVPDGLRVTLLATTAGVGFGVGSALVRVIGHRTLRDFSALFDWPTLLVIALLATGGIAQQQSYRMRRFSVAFALLLITDPVAASAVGMLVLGEPLPSTAVKVAWMGVSAAVIVTGVLVLARSYTSEPSTSEKSRTCVS</sequence>
<keyword evidence="1" id="KW-1133">Transmembrane helix</keyword>
<accession>A0A2V4AQR9</accession>
<dbReference type="Gene3D" id="1.10.3730.20">
    <property type="match status" value="1"/>
</dbReference>
<dbReference type="AlphaFoldDB" id="A0A2V4AQR9"/>
<feature type="transmembrane region" description="Helical" evidence="1">
    <location>
        <begin position="212"/>
        <end position="233"/>
    </location>
</feature>
<keyword evidence="3" id="KW-1185">Reference proteome</keyword>
<keyword evidence="1" id="KW-0812">Transmembrane</keyword>
<dbReference type="EMBL" id="MASW01000005">
    <property type="protein sequence ID" value="PXY22962.1"/>
    <property type="molecule type" value="Genomic_DNA"/>
</dbReference>
<dbReference type="NCBIfam" id="NF038012">
    <property type="entry name" value="DMT_1"/>
    <property type="match status" value="1"/>
</dbReference>
<reference evidence="2 3" key="1">
    <citation type="submission" date="2016-07" db="EMBL/GenBank/DDBJ databases">
        <title>Draft genome sequence of Prauserella muralis DSM 45305, isolated from a mould-covered wall in an indoor environment.</title>
        <authorList>
            <person name="Ruckert C."/>
            <person name="Albersmeier A."/>
            <person name="Jiang C.-L."/>
            <person name="Jiang Y."/>
            <person name="Kalinowski J."/>
            <person name="Schneider O."/>
            <person name="Winkler A."/>
            <person name="Zotchev S.B."/>
        </authorList>
    </citation>
    <scope>NUCLEOTIDE SEQUENCE [LARGE SCALE GENOMIC DNA]</scope>
    <source>
        <strain evidence="2 3">DSM 45305</strain>
    </source>
</reference>
<gene>
    <name evidence="2" type="ORF">BAY60_22480</name>
</gene>
<protein>
    <recommendedName>
        <fullName evidence="4">Magnesium transporter NIPA</fullName>
    </recommendedName>
</protein>
<dbReference type="Proteomes" id="UP000249915">
    <property type="component" value="Unassembled WGS sequence"/>
</dbReference>
<evidence type="ECO:0000313" key="2">
    <source>
        <dbReference type="EMBL" id="PXY22962.1"/>
    </source>
</evidence>
<feature type="transmembrane region" description="Helical" evidence="1">
    <location>
        <begin position="148"/>
        <end position="171"/>
    </location>
</feature>
<feature type="transmembrane region" description="Helical" evidence="1">
    <location>
        <begin position="36"/>
        <end position="55"/>
    </location>
</feature>
<evidence type="ECO:0008006" key="4">
    <source>
        <dbReference type="Google" id="ProtNLM"/>
    </source>
</evidence>
<dbReference type="InterPro" id="IPR037185">
    <property type="entry name" value="EmrE-like"/>
</dbReference>
<dbReference type="PANTHER" id="PTHR40761:SF1">
    <property type="entry name" value="CONSERVED INTEGRAL MEMBRANE ALANINE VALINE AND LEUCINE RICH PROTEIN-RELATED"/>
    <property type="match status" value="1"/>
</dbReference>
<feature type="transmembrane region" description="Helical" evidence="1">
    <location>
        <begin position="183"/>
        <end position="200"/>
    </location>
</feature>
<evidence type="ECO:0000256" key="1">
    <source>
        <dbReference type="SAM" id="Phobius"/>
    </source>
</evidence>
<keyword evidence="1" id="KW-0472">Membrane</keyword>
<name>A0A2V4AQR9_9PSEU</name>
<dbReference type="SUPFAM" id="SSF103481">
    <property type="entry name" value="Multidrug resistance efflux transporter EmrE"/>
    <property type="match status" value="1"/>
</dbReference>
<feature type="transmembrane region" description="Helical" evidence="1">
    <location>
        <begin position="121"/>
        <end position="141"/>
    </location>
</feature>
<dbReference type="OrthoDB" id="4571836at2"/>
<proteinExistence type="predicted"/>
<feature type="transmembrane region" description="Helical" evidence="1">
    <location>
        <begin position="91"/>
        <end position="109"/>
    </location>
</feature>
<feature type="transmembrane region" description="Helical" evidence="1">
    <location>
        <begin position="245"/>
        <end position="266"/>
    </location>
</feature>
<evidence type="ECO:0000313" key="3">
    <source>
        <dbReference type="Proteomes" id="UP000249915"/>
    </source>
</evidence>
<organism evidence="2 3">
    <name type="scientific">Prauserella muralis</name>
    <dbReference type="NCBI Taxonomy" id="588067"/>
    <lineage>
        <taxon>Bacteria</taxon>
        <taxon>Bacillati</taxon>
        <taxon>Actinomycetota</taxon>
        <taxon>Actinomycetes</taxon>
        <taxon>Pseudonocardiales</taxon>
        <taxon>Pseudonocardiaceae</taxon>
        <taxon>Prauserella</taxon>
    </lineage>
</organism>
<feature type="transmembrane region" description="Helical" evidence="1">
    <location>
        <begin position="61"/>
        <end position="79"/>
    </location>
</feature>
<dbReference type="PANTHER" id="PTHR40761">
    <property type="entry name" value="CONSERVED INTEGRAL MEMBRANE ALANINE VALINE AND LEUCINE RICH PROTEIN-RELATED"/>
    <property type="match status" value="1"/>
</dbReference>
<comment type="caution">
    <text evidence="2">The sequence shown here is derived from an EMBL/GenBank/DDBJ whole genome shotgun (WGS) entry which is preliminary data.</text>
</comment>